<dbReference type="RefSeq" id="WP_007019099.1">
    <property type="nucleotide sequence ID" value="NZ_CH724120.1"/>
</dbReference>
<protein>
    <recommendedName>
        <fullName evidence="4">Lipoprotein</fullName>
    </recommendedName>
</protein>
<reference evidence="2 3" key="1">
    <citation type="submission" date="2006-03" db="EMBL/GenBank/DDBJ databases">
        <authorList>
            <person name="Pinhassi J."/>
            <person name="Pedros-Alio C."/>
            <person name="Ferriera S."/>
            <person name="Johnson J."/>
            <person name="Kravitz S."/>
            <person name="Halpern A."/>
            <person name="Remington K."/>
            <person name="Beeson K."/>
            <person name="Tran B."/>
            <person name="Rogers Y.-H."/>
            <person name="Friedman R."/>
            <person name="Venter J.C."/>
        </authorList>
    </citation>
    <scope>NUCLEOTIDE SEQUENCE [LARGE SCALE GENOMIC DNA]</scope>
    <source>
        <strain evidence="2 3">RED65</strain>
    </source>
</reference>
<dbReference type="SUPFAM" id="SSF63829">
    <property type="entry name" value="Calcium-dependent phosphotriesterase"/>
    <property type="match status" value="1"/>
</dbReference>
<dbReference type="OrthoDB" id="7057448at2"/>
<keyword evidence="3" id="KW-1185">Reference proteome</keyword>
<dbReference type="Proteomes" id="UP000004263">
    <property type="component" value="Unassembled WGS sequence"/>
</dbReference>
<evidence type="ECO:0000313" key="2">
    <source>
        <dbReference type="EMBL" id="EAT10773.1"/>
    </source>
</evidence>
<gene>
    <name evidence="2" type="ORF">RED65_03170</name>
</gene>
<dbReference type="AlphaFoldDB" id="Q1MXS8"/>
<dbReference type="PROSITE" id="PS51257">
    <property type="entry name" value="PROKAR_LIPOPROTEIN"/>
    <property type="match status" value="1"/>
</dbReference>
<feature type="chain" id="PRO_5004194608" description="Lipoprotein" evidence="1">
    <location>
        <begin position="21"/>
        <end position="393"/>
    </location>
</feature>
<dbReference type="STRING" id="207949.RED65_03170"/>
<feature type="signal peptide" evidence="1">
    <location>
        <begin position="1"/>
        <end position="20"/>
    </location>
</feature>
<evidence type="ECO:0000313" key="3">
    <source>
        <dbReference type="Proteomes" id="UP000004263"/>
    </source>
</evidence>
<keyword evidence="1" id="KW-0732">Signal</keyword>
<name>Q1MXS8_9GAMM</name>
<dbReference type="EMBL" id="AAQH01000034">
    <property type="protein sequence ID" value="EAT10773.1"/>
    <property type="molecule type" value="Genomic_DNA"/>
</dbReference>
<sequence length="393" mass="42651">MKKIAILLSLILLTACGSSSDTHPESAIKISDIVASPDGQLWISISDPSDPSIEILEPLNNGISQSIEFEVPPSSIAFFKDDTNSERFAVQQISADYTSSQVSIGSLSDPSTTSLFLNKAKSDYTVKAYNQNLYHIGRFSIDTIESLSLSDNELTSNWNYSALNDNETGSANTYHIEHRNNQFAYLIRYGQTTVEEIDVTASDAAIFFTGNSIDLSDYIVEGASSPNAVSAKIIGSELFVLLQRQDVNFTAQEAYLAVFDISDPDNITEIDTQTSSGGLKGIKLNHRNPVGLDIQGSNIFIANRGDYGVNQGGLEVVNISNYSVTTLVDGNSFPELNTSNALFHVTDVSIIDQNTGYAALNIEEGYTTLRTELVRFDPSTLTLSGLVDLSSTK</sequence>
<comment type="caution">
    <text evidence="2">The sequence shown here is derived from an EMBL/GenBank/DDBJ whole genome shotgun (WGS) entry which is preliminary data.</text>
</comment>
<accession>Q1MXS8</accession>
<evidence type="ECO:0008006" key="4">
    <source>
        <dbReference type="Google" id="ProtNLM"/>
    </source>
</evidence>
<dbReference type="HOGENOM" id="CLU_701441_0_0_6"/>
<proteinExistence type="predicted"/>
<evidence type="ECO:0000256" key="1">
    <source>
        <dbReference type="SAM" id="SignalP"/>
    </source>
</evidence>
<organism evidence="2 3">
    <name type="scientific">Bermanella marisrubri</name>
    <dbReference type="NCBI Taxonomy" id="207949"/>
    <lineage>
        <taxon>Bacteria</taxon>
        <taxon>Pseudomonadati</taxon>
        <taxon>Pseudomonadota</taxon>
        <taxon>Gammaproteobacteria</taxon>
        <taxon>Oceanospirillales</taxon>
        <taxon>Oceanospirillaceae</taxon>
        <taxon>Bermanella</taxon>
    </lineage>
</organism>